<sequence length="345" mass="39636">MQDRNSFCSVSSPIRYSYPRTINTVVVVNRKSVTIDLKKKLGSHTRRISNDSISSNDSGIGLPKEEYEIRRAVKAQRVSSVQRPHIILMHKGKPVNNQNNEDADSNLILKAAIASKRHRREIAVMQQRNSFYNEERDIISHTKQESNPIIVDLNGNVDVSKVDDNSTINVSKDVTQESEINSDIKPAVSEEFSKDNIVSLEEPIINCTLIESKMDIIPEEPKESNEQILKTNKENIPIHRIRSPRRNSIFINNYSPMKKISKSVKKFLERRNVTVACLNCRQRKAKCSGEYVCERCKTYELERKFTPVAKRSPQNYNRKLRFKPPKTIIEDNLTLNINNNSLMTP</sequence>
<accession>A0A9N8YPC6</accession>
<evidence type="ECO:0000313" key="2">
    <source>
        <dbReference type="EMBL" id="CAG8437832.1"/>
    </source>
</evidence>
<dbReference type="InterPro" id="IPR036864">
    <property type="entry name" value="Zn2-C6_fun-type_DNA-bd_sf"/>
</dbReference>
<protein>
    <submittedName>
        <fullName evidence="2">7779_t:CDS:1</fullName>
    </submittedName>
</protein>
<feature type="domain" description="Zn(2)-C6 fungal-type" evidence="1">
    <location>
        <begin position="271"/>
        <end position="314"/>
    </location>
</feature>
<organism evidence="2 3">
    <name type="scientific">Diversispora eburnea</name>
    <dbReference type="NCBI Taxonomy" id="1213867"/>
    <lineage>
        <taxon>Eukaryota</taxon>
        <taxon>Fungi</taxon>
        <taxon>Fungi incertae sedis</taxon>
        <taxon>Mucoromycota</taxon>
        <taxon>Glomeromycotina</taxon>
        <taxon>Glomeromycetes</taxon>
        <taxon>Diversisporales</taxon>
        <taxon>Diversisporaceae</taxon>
        <taxon>Diversispora</taxon>
    </lineage>
</organism>
<dbReference type="OrthoDB" id="2334714at2759"/>
<dbReference type="EMBL" id="CAJVPK010000048">
    <property type="protein sequence ID" value="CAG8437832.1"/>
    <property type="molecule type" value="Genomic_DNA"/>
</dbReference>
<name>A0A9N8YPC6_9GLOM</name>
<dbReference type="GO" id="GO:0000981">
    <property type="term" value="F:DNA-binding transcription factor activity, RNA polymerase II-specific"/>
    <property type="evidence" value="ECO:0007669"/>
    <property type="project" value="InterPro"/>
</dbReference>
<dbReference type="SUPFAM" id="SSF57701">
    <property type="entry name" value="Zn2/Cys6 DNA-binding domain"/>
    <property type="match status" value="1"/>
</dbReference>
<dbReference type="Gene3D" id="4.10.240.10">
    <property type="entry name" value="Zn(2)-C6 fungal-type DNA-binding domain"/>
    <property type="match status" value="1"/>
</dbReference>
<keyword evidence="3" id="KW-1185">Reference proteome</keyword>
<evidence type="ECO:0000313" key="3">
    <source>
        <dbReference type="Proteomes" id="UP000789706"/>
    </source>
</evidence>
<evidence type="ECO:0000259" key="1">
    <source>
        <dbReference type="SMART" id="SM00066"/>
    </source>
</evidence>
<gene>
    <name evidence="2" type="ORF">DEBURN_LOCUS1179</name>
</gene>
<reference evidence="2" key="1">
    <citation type="submission" date="2021-06" db="EMBL/GenBank/DDBJ databases">
        <authorList>
            <person name="Kallberg Y."/>
            <person name="Tangrot J."/>
            <person name="Rosling A."/>
        </authorList>
    </citation>
    <scope>NUCLEOTIDE SEQUENCE</scope>
    <source>
        <strain evidence="2">AZ414A</strain>
    </source>
</reference>
<dbReference type="CDD" id="cd00067">
    <property type="entry name" value="GAL4"/>
    <property type="match status" value="1"/>
</dbReference>
<dbReference type="GO" id="GO:0008270">
    <property type="term" value="F:zinc ion binding"/>
    <property type="evidence" value="ECO:0007669"/>
    <property type="project" value="InterPro"/>
</dbReference>
<dbReference type="InterPro" id="IPR001138">
    <property type="entry name" value="Zn2Cys6_DnaBD"/>
</dbReference>
<dbReference type="Pfam" id="PF00172">
    <property type="entry name" value="Zn_clus"/>
    <property type="match status" value="1"/>
</dbReference>
<proteinExistence type="predicted"/>
<comment type="caution">
    <text evidence="2">The sequence shown here is derived from an EMBL/GenBank/DDBJ whole genome shotgun (WGS) entry which is preliminary data.</text>
</comment>
<dbReference type="Proteomes" id="UP000789706">
    <property type="component" value="Unassembled WGS sequence"/>
</dbReference>
<dbReference type="SMART" id="SM00066">
    <property type="entry name" value="GAL4"/>
    <property type="match status" value="1"/>
</dbReference>
<dbReference type="AlphaFoldDB" id="A0A9N8YPC6"/>